<sequence length="147" mass="17330">MELVIIQFENVGRKCLMPLILNFANHQKRVEEDKIVNEIIKYLEKTDGVANVIKRGGGIDEYKNLNEAFNKVLDIKEVDHQQVRYLKIREKEFSEKQEFKYLDETYYLKVTYRDITSMPVRVINDKTSPEFIGDIPLPVVVIEKYSD</sequence>
<gene>
    <name evidence="1" type="ORF">F0145_16840</name>
</gene>
<evidence type="ECO:0000313" key="1">
    <source>
        <dbReference type="EMBL" id="KAA5543312.1"/>
    </source>
</evidence>
<keyword evidence="2" id="KW-1185">Reference proteome</keyword>
<reference evidence="1 2" key="1">
    <citation type="submission" date="2019-09" db="EMBL/GenBank/DDBJ databases">
        <title>Genome sequence and assembly of Adhaeribacter sp.</title>
        <authorList>
            <person name="Chhetri G."/>
        </authorList>
    </citation>
    <scope>NUCLEOTIDE SEQUENCE [LARGE SCALE GENOMIC DNA]</scope>
    <source>
        <strain evidence="1 2">DK36</strain>
    </source>
</reference>
<evidence type="ECO:0000313" key="2">
    <source>
        <dbReference type="Proteomes" id="UP000323426"/>
    </source>
</evidence>
<dbReference type="EMBL" id="VWSF01000014">
    <property type="protein sequence ID" value="KAA5543312.1"/>
    <property type="molecule type" value="Genomic_DNA"/>
</dbReference>
<protein>
    <submittedName>
        <fullName evidence="1">Uncharacterized protein</fullName>
    </submittedName>
</protein>
<name>A0A5M6DAJ9_9BACT</name>
<comment type="caution">
    <text evidence="1">The sequence shown here is derived from an EMBL/GenBank/DDBJ whole genome shotgun (WGS) entry which is preliminary data.</text>
</comment>
<organism evidence="1 2">
    <name type="scientific">Adhaeribacter rhizoryzae</name>
    <dbReference type="NCBI Taxonomy" id="2607907"/>
    <lineage>
        <taxon>Bacteria</taxon>
        <taxon>Pseudomonadati</taxon>
        <taxon>Bacteroidota</taxon>
        <taxon>Cytophagia</taxon>
        <taxon>Cytophagales</taxon>
        <taxon>Hymenobacteraceae</taxon>
        <taxon>Adhaeribacter</taxon>
    </lineage>
</organism>
<accession>A0A5M6DAJ9</accession>
<dbReference type="Proteomes" id="UP000323426">
    <property type="component" value="Unassembled WGS sequence"/>
</dbReference>
<proteinExistence type="predicted"/>
<dbReference type="RefSeq" id="WP_150090053.1">
    <property type="nucleotide sequence ID" value="NZ_VWSF01000014.1"/>
</dbReference>
<dbReference type="AlphaFoldDB" id="A0A5M6DAJ9"/>